<feature type="compositionally biased region" description="Basic and acidic residues" evidence="1">
    <location>
        <begin position="52"/>
        <end position="68"/>
    </location>
</feature>
<name>A0ABT3WI94_9PROT</name>
<accession>A0ABT3WI94</accession>
<feature type="signal peptide" evidence="2">
    <location>
        <begin position="1"/>
        <end position="23"/>
    </location>
</feature>
<evidence type="ECO:0000313" key="4">
    <source>
        <dbReference type="Proteomes" id="UP001165576"/>
    </source>
</evidence>
<keyword evidence="2" id="KW-0732">Signal</keyword>
<dbReference type="EMBL" id="JANIDY010000006">
    <property type="protein sequence ID" value="MCX5618786.1"/>
    <property type="molecule type" value="Genomic_DNA"/>
</dbReference>
<comment type="caution">
    <text evidence="3">The sequence shown here is derived from an EMBL/GenBank/DDBJ whole genome shotgun (WGS) entry which is preliminary data.</text>
</comment>
<dbReference type="RefSeq" id="WP_266117310.1">
    <property type="nucleotide sequence ID" value="NZ_JANIDY010000006.1"/>
</dbReference>
<evidence type="ECO:0000313" key="3">
    <source>
        <dbReference type="EMBL" id="MCX5618786.1"/>
    </source>
</evidence>
<protein>
    <recommendedName>
        <fullName evidence="5">Phosphate starvation-inducible protein PsiF</fullName>
    </recommendedName>
</protein>
<keyword evidence="4" id="KW-1185">Reference proteome</keyword>
<organism evidence="3 4">
    <name type="scientific">Bombella pluederhausensis</name>
    <dbReference type="NCBI Taxonomy" id="2967336"/>
    <lineage>
        <taxon>Bacteria</taxon>
        <taxon>Pseudomonadati</taxon>
        <taxon>Pseudomonadota</taxon>
        <taxon>Alphaproteobacteria</taxon>
        <taxon>Acetobacterales</taxon>
        <taxon>Acetobacteraceae</taxon>
        <taxon>Bombella</taxon>
    </lineage>
</organism>
<evidence type="ECO:0000256" key="1">
    <source>
        <dbReference type="SAM" id="MobiDB-lite"/>
    </source>
</evidence>
<feature type="compositionally biased region" description="Pro residues" evidence="1">
    <location>
        <begin position="94"/>
        <end position="105"/>
    </location>
</feature>
<feature type="chain" id="PRO_5045053226" description="Phosphate starvation-inducible protein PsiF" evidence="2">
    <location>
        <begin position="24"/>
        <end position="105"/>
    </location>
</feature>
<dbReference type="Proteomes" id="UP001165576">
    <property type="component" value="Unassembled WGS sequence"/>
</dbReference>
<feature type="region of interest" description="Disordered" evidence="1">
    <location>
        <begin position="52"/>
        <end position="105"/>
    </location>
</feature>
<evidence type="ECO:0000256" key="2">
    <source>
        <dbReference type="SAM" id="SignalP"/>
    </source>
</evidence>
<gene>
    <name evidence="3" type="ORF">NQF86_08965</name>
</gene>
<evidence type="ECO:0008006" key="5">
    <source>
        <dbReference type="Google" id="ProtNLM"/>
    </source>
</evidence>
<feature type="compositionally biased region" description="Low complexity" evidence="1">
    <location>
        <begin position="69"/>
        <end position="78"/>
    </location>
</feature>
<reference evidence="3" key="1">
    <citation type="submission" date="2022-07" db="EMBL/GenBank/DDBJ databases">
        <title>Bombella genomes.</title>
        <authorList>
            <person name="Harer L."/>
            <person name="Styblova S."/>
            <person name="Ehrmann M."/>
        </authorList>
    </citation>
    <scope>NUCLEOTIDE SEQUENCE</scope>
    <source>
        <strain evidence="3">TMW 2.2543</strain>
    </source>
</reference>
<proteinExistence type="predicted"/>
<sequence length="105" mass="11166">MMFRRMAAFALIASALTSQAAFAAHSKAHHCRNEKGQFTKCEKQKAKPCRDQKGKFTKCASKDKDSKPAAEATTTAPDTVKDSTNPMKSDMPAPGTPAPAATPAP</sequence>